<dbReference type="Gene3D" id="3.30.750.24">
    <property type="entry name" value="STAS domain"/>
    <property type="match status" value="1"/>
</dbReference>
<dbReference type="SUPFAM" id="SSF52091">
    <property type="entry name" value="SpoIIaa-like"/>
    <property type="match status" value="1"/>
</dbReference>
<sequence>MHRNRELYSFLLNKAKQLTEDWYATLNKNDTAGVYSSPDPQVIEKLKQQNYQFHLHFFQIFTLEESQFFNELDEWIEDIGQDEEHLNTPIYYILREFFRTQKQYLDYIEQFAALHEEEYTQAEINSWYKIVVRVFSEVMERFTEANHRYANKIMKAQQQMIDELSSPIISLNDHTALLPLIGDIDTARGMSLLETTLQQCAEKNVSRLFLDLSGVHSIDGASAHQLSQLIESLHLIGIHTTLSGLRPEIAMKAVKLQLPFEKVTVKSTLAQAIHTIK</sequence>
<dbReference type="PANTHER" id="PTHR33745">
    <property type="entry name" value="RSBT ANTAGONIST PROTEIN RSBS-RELATED"/>
    <property type="match status" value="1"/>
</dbReference>
<dbReference type="InterPro" id="IPR051932">
    <property type="entry name" value="Bact_StressResp_Reg"/>
</dbReference>
<evidence type="ECO:0000313" key="4">
    <source>
        <dbReference type="Proteomes" id="UP000064189"/>
    </source>
</evidence>
<keyword evidence="4" id="KW-1185">Reference proteome</keyword>
<evidence type="ECO:0000259" key="2">
    <source>
        <dbReference type="PROSITE" id="PS50801"/>
    </source>
</evidence>
<comment type="caution">
    <text evidence="3">The sequence shown here is derived from an EMBL/GenBank/DDBJ whole genome shotgun (WGS) entry which is preliminary data.</text>
</comment>
<gene>
    <name evidence="3" type="ORF">AS888_21395</name>
</gene>
<dbReference type="CDD" id="cd07041">
    <property type="entry name" value="STAS_RsbR_RsbS_like"/>
    <property type="match status" value="1"/>
</dbReference>
<organism evidence="3 4">
    <name type="scientific">Peribacillus simplex</name>
    <dbReference type="NCBI Taxonomy" id="1478"/>
    <lineage>
        <taxon>Bacteria</taxon>
        <taxon>Bacillati</taxon>
        <taxon>Bacillota</taxon>
        <taxon>Bacilli</taxon>
        <taxon>Bacillales</taxon>
        <taxon>Bacillaceae</taxon>
        <taxon>Peribacillus</taxon>
    </lineage>
</organism>
<dbReference type="EMBL" id="LNNH01000027">
    <property type="protein sequence ID" value="KWW17581.1"/>
    <property type="molecule type" value="Genomic_DNA"/>
</dbReference>
<dbReference type="Pfam" id="PF01740">
    <property type="entry name" value="STAS"/>
    <property type="match status" value="1"/>
</dbReference>
<dbReference type="Proteomes" id="UP000064189">
    <property type="component" value="Unassembled WGS sequence"/>
</dbReference>
<dbReference type="RefSeq" id="WP_061142722.1">
    <property type="nucleotide sequence ID" value="NZ_LNNH01000027.1"/>
</dbReference>
<dbReference type="PANTHER" id="PTHR33745:SF3">
    <property type="entry name" value="RSBT CO-ANTAGONIST PROTEIN RSBRC"/>
    <property type="match status" value="1"/>
</dbReference>
<evidence type="ECO:0000256" key="1">
    <source>
        <dbReference type="ARBA" id="ARBA00022553"/>
    </source>
</evidence>
<evidence type="ECO:0000313" key="3">
    <source>
        <dbReference type="EMBL" id="KWW17581.1"/>
    </source>
</evidence>
<dbReference type="InterPro" id="IPR002645">
    <property type="entry name" value="STAS_dom"/>
</dbReference>
<feature type="domain" description="STAS" evidence="2">
    <location>
        <begin position="165"/>
        <end position="276"/>
    </location>
</feature>
<dbReference type="PROSITE" id="PS50801">
    <property type="entry name" value="STAS"/>
    <property type="match status" value="1"/>
</dbReference>
<name>A0A125QRS0_9BACI</name>
<reference evidence="3 4" key="1">
    <citation type="submission" date="2015-11" db="EMBL/GenBank/DDBJ databases">
        <title>Genome Sequence of Bacillus simplex strain VanAntwerpen2.</title>
        <authorList>
            <person name="Couger M.B."/>
        </authorList>
    </citation>
    <scope>NUCLEOTIDE SEQUENCE [LARGE SCALE GENOMIC DNA]</scope>
    <source>
        <strain evidence="3 4">VanAntwerpen02</strain>
    </source>
</reference>
<accession>A0A125QRS0</accession>
<protein>
    <submittedName>
        <fullName evidence="3">RsbT co-antagonist protein RsbRB</fullName>
    </submittedName>
</protein>
<proteinExistence type="predicted"/>
<dbReference type="InterPro" id="IPR036513">
    <property type="entry name" value="STAS_dom_sf"/>
</dbReference>
<keyword evidence="1" id="KW-0597">Phosphoprotein</keyword>
<dbReference type="AlphaFoldDB" id="A0A125QRS0"/>